<organism evidence="1 2">
    <name type="scientific">Luteitalea pratensis</name>
    <dbReference type="NCBI Taxonomy" id="1855912"/>
    <lineage>
        <taxon>Bacteria</taxon>
        <taxon>Pseudomonadati</taxon>
        <taxon>Acidobacteriota</taxon>
        <taxon>Vicinamibacteria</taxon>
        <taxon>Vicinamibacterales</taxon>
        <taxon>Vicinamibacteraceae</taxon>
        <taxon>Luteitalea</taxon>
    </lineage>
</organism>
<dbReference type="KEGG" id="abac:LuPra_03220"/>
<dbReference type="GO" id="GO:0020037">
    <property type="term" value="F:heme binding"/>
    <property type="evidence" value="ECO:0007669"/>
    <property type="project" value="InterPro"/>
</dbReference>
<accession>A0A143PPA0</accession>
<dbReference type="SUPFAM" id="SSF48695">
    <property type="entry name" value="Multiheme cytochromes"/>
    <property type="match status" value="1"/>
</dbReference>
<reference evidence="2" key="2">
    <citation type="submission" date="2016-04" db="EMBL/GenBank/DDBJ databases">
        <title>First Complete Genome Sequence of a Subdivision 6 Acidobacterium.</title>
        <authorList>
            <person name="Huang S."/>
            <person name="Vieira S."/>
            <person name="Bunk B."/>
            <person name="Riedel T."/>
            <person name="Sproeer C."/>
            <person name="Overmann J."/>
        </authorList>
    </citation>
    <scope>NUCLEOTIDE SEQUENCE [LARGE SCALE GENOMIC DNA]</scope>
    <source>
        <strain evidence="2">DSM 100886 HEG_-6_39</strain>
    </source>
</reference>
<dbReference type="RefSeq" id="WP_110171683.1">
    <property type="nucleotide sequence ID" value="NZ_CP015136.1"/>
</dbReference>
<dbReference type="InterPro" id="IPR036280">
    <property type="entry name" value="Multihaem_cyt_sf"/>
</dbReference>
<keyword evidence="2" id="KW-1185">Reference proteome</keyword>
<dbReference type="EMBL" id="CP015136">
    <property type="protein sequence ID" value="AMY09993.1"/>
    <property type="molecule type" value="Genomic_DNA"/>
</dbReference>
<evidence type="ECO:0008006" key="3">
    <source>
        <dbReference type="Google" id="ProtNLM"/>
    </source>
</evidence>
<sequence length="246" mass="26040">MRRHPTGRRLLMLSILGAVLLGGLPVLPGHAQTTSRYNQLRAAYMRAHFHQALLLHDAVARGDLPRARAEAAVLVDVTPTVPMPAGSEAFQGALTQAARAAADATTLEDAAHATATLLGTCGQCHKANQIRAAVPVGKDTQVGGLVGHMLLHQKGVDDLLEGLVSPSDTQWVEGVRIFASPKLDPHDAPGKMRKAIDSGETELAVLAGHAAPAQRTRDRVDVYGQVIATCGNCHRTHGKFAGPDRH</sequence>
<name>A0A143PPA0_LUTPR</name>
<dbReference type="SUPFAM" id="SSF47175">
    <property type="entry name" value="Cytochromes"/>
    <property type="match status" value="1"/>
</dbReference>
<protein>
    <recommendedName>
        <fullName evidence="3">Cytochrome c</fullName>
    </recommendedName>
</protein>
<dbReference type="AlphaFoldDB" id="A0A143PPA0"/>
<dbReference type="GO" id="GO:0005506">
    <property type="term" value="F:iron ion binding"/>
    <property type="evidence" value="ECO:0007669"/>
    <property type="project" value="InterPro"/>
</dbReference>
<proteinExistence type="predicted"/>
<gene>
    <name evidence="1" type="ORF">LuPra_03220</name>
</gene>
<dbReference type="Proteomes" id="UP000076079">
    <property type="component" value="Chromosome"/>
</dbReference>
<reference evidence="1 2" key="1">
    <citation type="journal article" date="2016" name="Genome Announc.">
        <title>First Complete Genome Sequence of a Subdivision 6 Acidobacterium Strain.</title>
        <authorList>
            <person name="Huang S."/>
            <person name="Vieira S."/>
            <person name="Bunk B."/>
            <person name="Riedel T."/>
            <person name="Sproer C."/>
            <person name="Overmann J."/>
        </authorList>
    </citation>
    <scope>NUCLEOTIDE SEQUENCE [LARGE SCALE GENOMIC DNA]</scope>
    <source>
        <strain evidence="2">DSM 100886 HEG_-6_39</strain>
    </source>
</reference>
<dbReference type="OrthoDB" id="9700896at2"/>
<dbReference type="GO" id="GO:0009055">
    <property type="term" value="F:electron transfer activity"/>
    <property type="evidence" value="ECO:0007669"/>
    <property type="project" value="InterPro"/>
</dbReference>
<dbReference type="GO" id="GO:0022900">
    <property type="term" value="P:electron transport chain"/>
    <property type="evidence" value="ECO:0007669"/>
    <property type="project" value="InterPro"/>
</dbReference>
<dbReference type="STRING" id="1855912.LuPra_03220"/>
<evidence type="ECO:0000313" key="1">
    <source>
        <dbReference type="EMBL" id="AMY09993.1"/>
    </source>
</evidence>
<evidence type="ECO:0000313" key="2">
    <source>
        <dbReference type="Proteomes" id="UP000076079"/>
    </source>
</evidence>
<dbReference type="InterPro" id="IPR010980">
    <property type="entry name" value="Cyt_c/b562"/>
</dbReference>